<proteinExistence type="predicted"/>
<organism evidence="1">
    <name type="scientific">Arundo donax</name>
    <name type="common">Giant reed</name>
    <name type="synonym">Donax arundinaceus</name>
    <dbReference type="NCBI Taxonomy" id="35708"/>
    <lineage>
        <taxon>Eukaryota</taxon>
        <taxon>Viridiplantae</taxon>
        <taxon>Streptophyta</taxon>
        <taxon>Embryophyta</taxon>
        <taxon>Tracheophyta</taxon>
        <taxon>Spermatophyta</taxon>
        <taxon>Magnoliopsida</taxon>
        <taxon>Liliopsida</taxon>
        <taxon>Poales</taxon>
        <taxon>Poaceae</taxon>
        <taxon>PACMAD clade</taxon>
        <taxon>Arundinoideae</taxon>
        <taxon>Arundineae</taxon>
        <taxon>Arundo</taxon>
    </lineage>
</organism>
<name>A0A0A9C4S9_ARUDO</name>
<dbReference type="EMBL" id="GBRH01228437">
    <property type="protein sequence ID" value="JAD69458.1"/>
    <property type="molecule type" value="Transcribed_RNA"/>
</dbReference>
<protein>
    <submittedName>
        <fullName evidence="1">Uncharacterized protein</fullName>
    </submittedName>
</protein>
<reference evidence="1" key="1">
    <citation type="submission" date="2014-09" db="EMBL/GenBank/DDBJ databases">
        <authorList>
            <person name="Magalhaes I.L.F."/>
            <person name="Oliveira U."/>
            <person name="Santos F.R."/>
            <person name="Vidigal T.H.D.A."/>
            <person name="Brescovit A.D."/>
            <person name="Santos A.J."/>
        </authorList>
    </citation>
    <scope>NUCLEOTIDE SEQUENCE</scope>
    <source>
        <tissue evidence="1">Shoot tissue taken approximately 20 cm above the soil surface</tissue>
    </source>
</reference>
<accession>A0A0A9C4S9</accession>
<evidence type="ECO:0000313" key="1">
    <source>
        <dbReference type="EMBL" id="JAD69458.1"/>
    </source>
</evidence>
<sequence>MAPKMGPLMRVVSK</sequence>
<reference evidence="1" key="2">
    <citation type="journal article" date="2015" name="Data Brief">
        <title>Shoot transcriptome of the giant reed, Arundo donax.</title>
        <authorList>
            <person name="Barrero R.A."/>
            <person name="Guerrero F.D."/>
            <person name="Moolhuijzen P."/>
            <person name="Goolsby J.A."/>
            <person name="Tidwell J."/>
            <person name="Bellgard S.E."/>
            <person name="Bellgard M.I."/>
        </authorList>
    </citation>
    <scope>NUCLEOTIDE SEQUENCE</scope>
    <source>
        <tissue evidence="1">Shoot tissue taken approximately 20 cm above the soil surface</tissue>
    </source>
</reference>